<reference evidence="2" key="1">
    <citation type="journal article" date="2021" name="Proc. Natl. Acad. Sci. U.S.A.">
        <title>A Catalog of Tens of Thousands of Viruses from Human Metagenomes Reveals Hidden Associations with Chronic Diseases.</title>
        <authorList>
            <person name="Tisza M.J."/>
            <person name="Buck C.B."/>
        </authorList>
    </citation>
    <scope>NUCLEOTIDE SEQUENCE</scope>
    <source>
        <strain evidence="2">Ct6rT12</strain>
    </source>
</reference>
<sequence length="40" mass="4930">MLVRLALTHITIIFFIVICLRTSLRFLNYFKYKNIRAYYT</sequence>
<keyword evidence="1" id="KW-1133">Transmembrane helix</keyword>
<name>A0A8S5V9N9_9CAUD</name>
<accession>A0A8S5V9N9</accession>
<evidence type="ECO:0000256" key="1">
    <source>
        <dbReference type="SAM" id="Phobius"/>
    </source>
</evidence>
<protein>
    <submittedName>
        <fullName evidence="2">Uncharacterized protein</fullName>
    </submittedName>
</protein>
<keyword evidence="1" id="KW-0812">Transmembrane</keyword>
<keyword evidence="1" id="KW-0472">Membrane</keyword>
<evidence type="ECO:0000313" key="2">
    <source>
        <dbReference type="EMBL" id="DAG03355.1"/>
    </source>
</evidence>
<feature type="transmembrane region" description="Helical" evidence="1">
    <location>
        <begin position="6"/>
        <end position="27"/>
    </location>
</feature>
<organism evidence="2">
    <name type="scientific">Siphoviridae sp. ct6rT12</name>
    <dbReference type="NCBI Taxonomy" id="2825346"/>
    <lineage>
        <taxon>Viruses</taxon>
        <taxon>Duplodnaviria</taxon>
        <taxon>Heunggongvirae</taxon>
        <taxon>Uroviricota</taxon>
        <taxon>Caudoviricetes</taxon>
    </lineage>
</organism>
<dbReference type="EMBL" id="BK016227">
    <property type="protein sequence ID" value="DAG03355.1"/>
    <property type="molecule type" value="Genomic_DNA"/>
</dbReference>
<proteinExistence type="predicted"/>